<evidence type="ECO:0000313" key="2">
    <source>
        <dbReference type="EMBL" id="MDR6410002.1"/>
    </source>
</evidence>
<protein>
    <submittedName>
        <fullName evidence="2">Uncharacterized protein</fullName>
    </submittedName>
</protein>
<comment type="caution">
    <text evidence="2">The sequence shown here is derived from an EMBL/GenBank/DDBJ whole genome shotgun (WGS) entry which is preliminary data.</text>
</comment>
<evidence type="ECO:0000256" key="1">
    <source>
        <dbReference type="SAM" id="MobiDB-lite"/>
    </source>
</evidence>
<name>A0ABU1LTC2_9BURK</name>
<feature type="compositionally biased region" description="Basic and acidic residues" evidence="1">
    <location>
        <begin position="1"/>
        <end position="10"/>
    </location>
</feature>
<feature type="compositionally biased region" description="Polar residues" evidence="1">
    <location>
        <begin position="138"/>
        <end position="165"/>
    </location>
</feature>
<dbReference type="EMBL" id="JAVDRP010000005">
    <property type="protein sequence ID" value="MDR6410002.1"/>
    <property type="molecule type" value="Genomic_DNA"/>
</dbReference>
<accession>A0ABU1LTC2</accession>
<feature type="region of interest" description="Disordered" evidence="1">
    <location>
        <begin position="124"/>
        <end position="167"/>
    </location>
</feature>
<keyword evidence="3" id="KW-1185">Reference proteome</keyword>
<organism evidence="2 3">
    <name type="scientific">Paraburkholderia terricola</name>
    <dbReference type="NCBI Taxonomy" id="169427"/>
    <lineage>
        <taxon>Bacteria</taxon>
        <taxon>Pseudomonadati</taxon>
        <taxon>Pseudomonadota</taxon>
        <taxon>Betaproteobacteria</taxon>
        <taxon>Burkholderiales</taxon>
        <taxon>Burkholderiaceae</taxon>
        <taxon>Paraburkholderia</taxon>
    </lineage>
</organism>
<proteinExistence type="predicted"/>
<gene>
    <name evidence="2" type="ORF">J2804_003407</name>
</gene>
<feature type="region of interest" description="Disordered" evidence="1">
    <location>
        <begin position="1"/>
        <end position="64"/>
    </location>
</feature>
<evidence type="ECO:0000313" key="3">
    <source>
        <dbReference type="Proteomes" id="UP001264340"/>
    </source>
</evidence>
<sequence>MRRPHVEAIKRRSIRRRVPAETRRGAARTVANQSIHDGASPRRSRWPPRRTNAPWFPWQPHPRRTQCGVGANDGFVTNAECARTRIPDAPLPPPSQGTRLRASGVSRFLLPTFLCGWQRKVGAAPHRGNANRPLENQGKANANTNTIKPQPQAPSRQKHQPSFPTIHSCAGSFRKCQTLRAPAMTFR</sequence>
<reference evidence="2 3" key="1">
    <citation type="submission" date="2023-07" db="EMBL/GenBank/DDBJ databases">
        <title>Sorghum-associated microbial communities from plants grown in Nebraska, USA.</title>
        <authorList>
            <person name="Schachtman D."/>
        </authorList>
    </citation>
    <scope>NUCLEOTIDE SEQUENCE [LARGE SCALE GENOMIC DNA]</scope>
    <source>
        <strain evidence="2 3">DS1316</strain>
    </source>
</reference>
<dbReference type="Proteomes" id="UP001264340">
    <property type="component" value="Unassembled WGS sequence"/>
</dbReference>